<organism evidence="3 4">
    <name type="scientific">Lomentospora prolificans</name>
    <dbReference type="NCBI Taxonomy" id="41688"/>
    <lineage>
        <taxon>Eukaryota</taxon>
        <taxon>Fungi</taxon>
        <taxon>Dikarya</taxon>
        <taxon>Ascomycota</taxon>
        <taxon>Pezizomycotina</taxon>
        <taxon>Sordariomycetes</taxon>
        <taxon>Hypocreomycetidae</taxon>
        <taxon>Microascales</taxon>
        <taxon>Microascaceae</taxon>
        <taxon>Lomentospora</taxon>
    </lineage>
</organism>
<dbReference type="InterPro" id="IPR009799">
    <property type="entry name" value="EthD_dom"/>
</dbReference>
<evidence type="ECO:0000256" key="1">
    <source>
        <dbReference type="ARBA" id="ARBA00005986"/>
    </source>
</evidence>
<dbReference type="InterPro" id="IPR011008">
    <property type="entry name" value="Dimeric_a/b-barrel"/>
</dbReference>
<dbReference type="AlphaFoldDB" id="A0A2N3NLU4"/>
<name>A0A2N3NLU4_9PEZI</name>
<dbReference type="GO" id="GO:0016491">
    <property type="term" value="F:oxidoreductase activity"/>
    <property type="evidence" value="ECO:0007669"/>
    <property type="project" value="InterPro"/>
</dbReference>
<dbReference type="EMBL" id="NLAX01000001">
    <property type="protein sequence ID" value="PKS13381.1"/>
    <property type="molecule type" value="Genomic_DNA"/>
</dbReference>
<reference evidence="3 4" key="1">
    <citation type="journal article" date="2017" name="G3 (Bethesda)">
        <title>First Draft Genome Sequence of the Pathogenic Fungus Lomentospora prolificans (Formerly Scedosporium prolificans).</title>
        <authorList>
            <person name="Luo R."/>
            <person name="Zimin A."/>
            <person name="Workman R."/>
            <person name="Fan Y."/>
            <person name="Pertea G."/>
            <person name="Grossman N."/>
            <person name="Wear M.P."/>
            <person name="Jia B."/>
            <person name="Miller H."/>
            <person name="Casadevall A."/>
            <person name="Timp W."/>
            <person name="Zhang S.X."/>
            <person name="Salzberg S.L."/>
        </authorList>
    </citation>
    <scope>NUCLEOTIDE SEQUENCE [LARGE SCALE GENOMIC DNA]</scope>
    <source>
        <strain evidence="3 4">JHH-5317</strain>
    </source>
</reference>
<comment type="similarity">
    <text evidence="1">Belongs to the tpcK family.</text>
</comment>
<dbReference type="OrthoDB" id="2519291at2759"/>
<dbReference type="Pfam" id="PF07110">
    <property type="entry name" value="EthD"/>
    <property type="match status" value="1"/>
</dbReference>
<comment type="caution">
    <text evidence="3">The sequence shown here is derived from an EMBL/GenBank/DDBJ whole genome shotgun (WGS) entry which is preliminary data.</text>
</comment>
<feature type="domain" description="EthD" evidence="2">
    <location>
        <begin position="12"/>
        <end position="109"/>
    </location>
</feature>
<proteinExistence type="inferred from homology"/>
<protein>
    <recommendedName>
        <fullName evidence="2">EthD domain-containing protein</fullName>
    </recommendedName>
</protein>
<dbReference type="SUPFAM" id="SSF54909">
    <property type="entry name" value="Dimeric alpha+beta barrel"/>
    <property type="match status" value="1"/>
</dbReference>
<evidence type="ECO:0000313" key="3">
    <source>
        <dbReference type="EMBL" id="PKS13381.1"/>
    </source>
</evidence>
<dbReference type="Proteomes" id="UP000233524">
    <property type="component" value="Unassembled WGS sequence"/>
</dbReference>
<evidence type="ECO:0000313" key="4">
    <source>
        <dbReference type="Proteomes" id="UP000233524"/>
    </source>
</evidence>
<keyword evidence="4" id="KW-1185">Reference proteome</keyword>
<dbReference type="VEuPathDB" id="FungiDB:jhhlp_000152"/>
<evidence type="ECO:0000259" key="2">
    <source>
        <dbReference type="Pfam" id="PF07110"/>
    </source>
</evidence>
<dbReference type="Gene3D" id="3.30.70.100">
    <property type="match status" value="1"/>
</dbReference>
<dbReference type="InParanoid" id="A0A2N3NLU4"/>
<sequence length="125" mass="14535">MAYSVMVFAARKPGISHDEFKSRYERHMRMVTEIAGDNMPLKHTRWYPRHEGADDKPTLLAGSAERMRYDVIVEMSFKDEAAFGRFHRALLDGEANARILEDEAGFWDRERMEVVVIGEVQETKK</sequence>
<accession>A0A2N3NLU4</accession>
<gene>
    <name evidence="3" type="ORF">jhhlp_000152</name>
</gene>